<evidence type="ECO:0000256" key="5">
    <source>
        <dbReference type="ARBA" id="ARBA00010617"/>
    </source>
</evidence>
<dbReference type="FunFam" id="1.10.630.10:FF:000035">
    <property type="entry name" value="CYtochrome P450 family"/>
    <property type="match status" value="3"/>
</dbReference>
<dbReference type="PRINTS" id="PR00385">
    <property type="entry name" value="P450"/>
</dbReference>
<dbReference type="PROSITE" id="PS00086">
    <property type="entry name" value="CYTOCHROME_P450"/>
    <property type="match status" value="4"/>
</dbReference>
<dbReference type="Pfam" id="PF00067">
    <property type="entry name" value="p450"/>
    <property type="match status" value="5"/>
</dbReference>
<keyword evidence="12" id="KW-0503">Monooxygenase</keyword>
<gene>
    <name evidence="14" type="ORF">DBV15_07154</name>
</gene>
<dbReference type="InterPro" id="IPR036396">
    <property type="entry name" value="Cyt_P450_sf"/>
</dbReference>
<dbReference type="PANTHER" id="PTHR24291">
    <property type="entry name" value="CYTOCHROME P450 FAMILY 4"/>
    <property type="match status" value="1"/>
</dbReference>
<dbReference type="Gene3D" id="1.10.630.10">
    <property type="entry name" value="Cytochrome P450"/>
    <property type="match status" value="5"/>
</dbReference>
<comment type="subcellular location">
    <subcellularLocation>
        <location evidence="4">Endoplasmic reticulum membrane</location>
        <topology evidence="4">Peripheral membrane protein</topology>
    </subcellularLocation>
    <subcellularLocation>
        <location evidence="3">Microsome membrane</location>
        <topology evidence="3">Peripheral membrane protein</topology>
    </subcellularLocation>
</comment>
<dbReference type="InterPro" id="IPR001128">
    <property type="entry name" value="Cyt_P450"/>
</dbReference>
<comment type="function">
    <text evidence="2">May be involved in the metabolism of insect hormones and in the breakdown of synthetic insecticides.</text>
</comment>
<evidence type="ECO:0000313" key="14">
    <source>
        <dbReference type="EMBL" id="TGZ49947.1"/>
    </source>
</evidence>
<evidence type="ECO:0000256" key="12">
    <source>
        <dbReference type="ARBA" id="ARBA00023033"/>
    </source>
</evidence>
<evidence type="ECO:0000256" key="4">
    <source>
        <dbReference type="ARBA" id="ARBA00004406"/>
    </source>
</evidence>
<comment type="cofactor">
    <cofactor evidence="1">
        <name>heme</name>
        <dbReference type="ChEBI" id="CHEBI:30413"/>
    </cofactor>
</comment>
<dbReference type="InterPro" id="IPR050196">
    <property type="entry name" value="Cytochrome_P450_Monoox"/>
</dbReference>
<keyword evidence="9" id="KW-0492">Microsome</keyword>
<evidence type="ECO:0000256" key="3">
    <source>
        <dbReference type="ARBA" id="ARBA00004174"/>
    </source>
</evidence>
<keyword evidence="10" id="KW-0560">Oxidoreductase</keyword>
<evidence type="ECO:0000256" key="11">
    <source>
        <dbReference type="ARBA" id="ARBA00023004"/>
    </source>
</evidence>
<protein>
    <submittedName>
        <fullName evidence="14">Cytochrome P450 4C1</fullName>
    </submittedName>
</protein>
<evidence type="ECO:0000256" key="8">
    <source>
        <dbReference type="ARBA" id="ARBA00022824"/>
    </source>
</evidence>
<evidence type="ECO:0000256" key="1">
    <source>
        <dbReference type="ARBA" id="ARBA00001971"/>
    </source>
</evidence>
<reference evidence="14 15" key="1">
    <citation type="journal article" date="2019" name="Philos. Trans. R. Soc. Lond., B, Biol. Sci.">
        <title>Ant behaviour and brain gene expression of defending hosts depend on the ecological success of the intruding social parasite.</title>
        <authorList>
            <person name="Kaur R."/>
            <person name="Stoldt M."/>
            <person name="Jongepier E."/>
            <person name="Feldmeyer B."/>
            <person name="Menzel F."/>
            <person name="Bornberg-Bauer E."/>
            <person name="Foitzik S."/>
        </authorList>
    </citation>
    <scope>NUCLEOTIDE SEQUENCE [LARGE SCALE GENOMIC DNA]</scope>
    <source>
        <tissue evidence="14">Whole body</tissue>
    </source>
</reference>
<keyword evidence="15" id="KW-1185">Reference proteome</keyword>
<organism evidence="14 15">
    <name type="scientific">Temnothorax longispinosus</name>
    <dbReference type="NCBI Taxonomy" id="300112"/>
    <lineage>
        <taxon>Eukaryota</taxon>
        <taxon>Metazoa</taxon>
        <taxon>Ecdysozoa</taxon>
        <taxon>Arthropoda</taxon>
        <taxon>Hexapoda</taxon>
        <taxon>Insecta</taxon>
        <taxon>Pterygota</taxon>
        <taxon>Neoptera</taxon>
        <taxon>Endopterygota</taxon>
        <taxon>Hymenoptera</taxon>
        <taxon>Apocrita</taxon>
        <taxon>Aculeata</taxon>
        <taxon>Formicoidea</taxon>
        <taxon>Formicidae</taxon>
        <taxon>Myrmicinae</taxon>
        <taxon>Temnothorax</taxon>
    </lineage>
</organism>
<dbReference type="GO" id="GO:0020037">
    <property type="term" value="F:heme binding"/>
    <property type="evidence" value="ECO:0007669"/>
    <property type="project" value="InterPro"/>
</dbReference>
<evidence type="ECO:0000256" key="7">
    <source>
        <dbReference type="ARBA" id="ARBA00022723"/>
    </source>
</evidence>
<evidence type="ECO:0000313" key="15">
    <source>
        <dbReference type="Proteomes" id="UP000310200"/>
    </source>
</evidence>
<keyword evidence="13" id="KW-0472">Membrane</keyword>
<dbReference type="STRING" id="300112.A0A4S2KPT0"/>
<comment type="similarity">
    <text evidence="5">Belongs to the cytochrome P450 family.</text>
</comment>
<evidence type="ECO:0000256" key="6">
    <source>
        <dbReference type="ARBA" id="ARBA00022617"/>
    </source>
</evidence>
<sequence>MSQSRPITHEKSSLKYKTLIKAASFICLKLTFMKSLQDLQYLETCLKEALRLYPSVFFISRVTLEDVQLKSYLIPDRTEVHLNMYGAHRDPNFWPNSKVFDPDRFLPEKIRNRHPYSYIPFSAGPRNCIGQRFALLDMKAMISHLIHNFYLEPVDYLKDLTIKSDLVMRPAHPHRSIEISIFLPNPEIFDLDRFLLEKIQNCYLYLYLPFSAGPYNCNGKLYLFLYSSQADSDTYQIVDQRFALLDMNAIIVHLVHNFYLEPVVYLTELRIQDLWKLQRALCKSYYPIYKLWCGPIAFVSVHHPDDLEKILSSPKEHLSKGYIYTTLYPWLGTGLLTSEGNKWHRRRKILTPTFHFNILKQFVEILIEEGNRMTKSLKDRKESTIDDLMLFVSHHTLNAICETAMGTSLQDMGEFQQQYREAVHEMGNIILYRTLRPWLNPNMIFALTSMGRKQAKNLKILHGFTEKVIAERKQYHESTDGRYLTKHFKDNVEDDKEVIGIKKKRLAMLDLMLLEAANNEMNDLDIREEGHDTTAMGLTFAILLLAEHKDVQECARNEVSAVIQANDGKLTMSALNNMPYLERCLKESLRLYPSVPFISRVLSEDVKTESYLIPTGSVMHINIYDIHRDPNFWPNPNVFDPDRFLPERIQKRHPYSYLPFSAGPRNCIGQRYAMLELKAIIASLVHNFYLEPIDYLKDLRFMSDLVTQKLWNLARSASKNYYPIFSFWCGPIAFISVHHPDDIEKILSSTTQNLGKGYLYSFLNPWLGTGLLTSEGSKWRKRRKILTPAFHFTILKQFVDVFVEEGNRMTKFLKDSNSSNINDLANFISQHTLNAICETAMGTFLQNMDEFQQRYHQAIHEMGNILTYRIMRPWYHPDVIFALTPMGRKHAKNLKILHKFTEKIIAERRQYHENTSGRYLKFLQDTDMIETDDEEIIGIKKKRLAMLDLLIAAARNNEINDSDIREEVDTFMFEGHDTVAMGLTYAILVLAEHKDVQERVRSEVRTVMHENKGKLTITALNNLQYLERCLKESLRLYPSVPLISRVLSEDIKMQSYLVPSGAVIQIHIYDIHRDPNFWPNPDVFDPDRFLPERIQNRHPYSYLPFSAGPRNCIGQRFAMLELKAIIASLIYNFYLEPVDYLKDLRFMMDIVSQEQWKLLITIPDKYYPILKIWCFFTPIVSIRHPDDLEVIKYKRNLLLLSQFRYFLFIFFKNICSKWHMRRKILTPTFHFNILQQFVEILIEEGEYMTRSLKNAGGTVVKDLVPFVSEHTLNAICETAMGTSLHGLGTFQLKYRNAVHRMGELLIYRLLRQWLQNNWIYSLTPKGREQAKTLKILHGFTDQIIAERKLYHEHTNGRYLKSFDNDTSIETDDADTIGIRKKRLAMLDLLIVASQKGLLTDLDIREEVDTFMFEGHDTTAMGLSFLLALLAEHKDIQDRVRSEVDTVIQESGDKFTIKSLQNLPYLDRCIKEALRLYPSVFFISRVAAEDVKLQSYLVPAGTILHLNIHGVHRDPNFWPNPEVFDPDRFLPEKIKNRHPYSYIPFSAGPRNCIGQRYALLEMKAMVAPLIHDFYLESIDCLKDLRIHADIVLRSAHPVRVKFVPIYK</sequence>
<dbReference type="InterPro" id="IPR017972">
    <property type="entry name" value="Cyt_P450_CS"/>
</dbReference>
<name>A0A4S2KPT0_9HYME</name>
<comment type="caution">
    <text evidence="14">The sequence shown here is derived from an EMBL/GenBank/DDBJ whole genome shotgun (WGS) entry which is preliminary data.</text>
</comment>
<evidence type="ECO:0000256" key="2">
    <source>
        <dbReference type="ARBA" id="ARBA00003690"/>
    </source>
</evidence>
<proteinExistence type="inferred from homology"/>
<dbReference type="Proteomes" id="UP000310200">
    <property type="component" value="Unassembled WGS sequence"/>
</dbReference>
<dbReference type="CDD" id="cd20628">
    <property type="entry name" value="CYP4"/>
    <property type="match status" value="3"/>
</dbReference>
<keyword evidence="7" id="KW-0479">Metal-binding</keyword>
<dbReference type="GO" id="GO:0005506">
    <property type="term" value="F:iron ion binding"/>
    <property type="evidence" value="ECO:0007669"/>
    <property type="project" value="InterPro"/>
</dbReference>
<keyword evidence="6" id="KW-0349">Heme</keyword>
<dbReference type="EMBL" id="QBLH01002070">
    <property type="protein sequence ID" value="TGZ49947.1"/>
    <property type="molecule type" value="Genomic_DNA"/>
</dbReference>
<dbReference type="PANTHER" id="PTHR24291:SF189">
    <property type="entry name" value="CYTOCHROME P450 4C3-RELATED"/>
    <property type="match status" value="1"/>
</dbReference>
<evidence type="ECO:0000256" key="10">
    <source>
        <dbReference type="ARBA" id="ARBA00023002"/>
    </source>
</evidence>
<dbReference type="GO" id="GO:0016705">
    <property type="term" value="F:oxidoreductase activity, acting on paired donors, with incorporation or reduction of molecular oxygen"/>
    <property type="evidence" value="ECO:0007669"/>
    <property type="project" value="InterPro"/>
</dbReference>
<keyword evidence="8" id="KW-0256">Endoplasmic reticulum</keyword>
<evidence type="ECO:0000256" key="13">
    <source>
        <dbReference type="ARBA" id="ARBA00023136"/>
    </source>
</evidence>
<dbReference type="SUPFAM" id="SSF48264">
    <property type="entry name" value="Cytochrome P450"/>
    <property type="match status" value="5"/>
</dbReference>
<dbReference type="GO" id="GO:0004497">
    <property type="term" value="F:monooxygenase activity"/>
    <property type="evidence" value="ECO:0007669"/>
    <property type="project" value="UniProtKB-KW"/>
</dbReference>
<evidence type="ECO:0000256" key="9">
    <source>
        <dbReference type="ARBA" id="ARBA00022848"/>
    </source>
</evidence>
<dbReference type="PRINTS" id="PR00463">
    <property type="entry name" value="EP450I"/>
</dbReference>
<dbReference type="InterPro" id="IPR002401">
    <property type="entry name" value="Cyt_P450_E_grp-I"/>
</dbReference>
<accession>A0A4S2KPT0</accession>
<keyword evidence="11" id="KW-0408">Iron</keyword>
<dbReference type="GO" id="GO:0005789">
    <property type="term" value="C:endoplasmic reticulum membrane"/>
    <property type="evidence" value="ECO:0007669"/>
    <property type="project" value="UniProtKB-SubCell"/>
</dbReference>